<name>A0A3M3UA69_PSESJ</name>
<dbReference type="Proteomes" id="UP000276886">
    <property type="component" value="Unassembled WGS sequence"/>
</dbReference>
<proteinExistence type="predicted"/>
<accession>A0A3M3UA69</accession>
<protein>
    <submittedName>
        <fullName evidence="2">Uncharacterized protein</fullName>
    </submittedName>
</protein>
<dbReference type="EMBL" id="RBPQ01000083">
    <property type="protein sequence ID" value="RMO29990.1"/>
    <property type="molecule type" value="Genomic_DNA"/>
</dbReference>
<gene>
    <name evidence="2" type="ORF">ALQ44_102664</name>
</gene>
<sequence length="70" mass="7324">MPGGVKQVESHTVTSSMAGALESADEKTVEQTAHAQPRAGCSIGSGGGSGKSWVSRWYNANAWPTTWSML</sequence>
<reference evidence="2 3" key="1">
    <citation type="submission" date="2018-08" db="EMBL/GenBank/DDBJ databases">
        <title>Recombination of ecologically and evolutionarily significant loci maintains genetic cohesion in the Pseudomonas syringae species complex.</title>
        <authorList>
            <person name="Dillon M."/>
            <person name="Thakur S."/>
            <person name="Almeida R.N.D."/>
            <person name="Weir B.S."/>
            <person name="Guttman D.S."/>
        </authorList>
    </citation>
    <scope>NUCLEOTIDE SEQUENCE [LARGE SCALE GENOMIC DNA]</scope>
    <source>
        <strain evidence="2 3">ICMP 2788</strain>
    </source>
</reference>
<evidence type="ECO:0000313" key="2">
    <source>
        <dbReference type="EMBL" id="RMO29990.1"/>
    </source>
</evidence>
<dbReference type="AlphaFoldDB" id="A0A3M3UA69"/>
<comment type="caution">
    <text evidence="2">The sequence shown here is derived from an EMBL/GenBank/DDBJ whole genome shotgun (WGS) entry which is preliminary data.</text>
</comment>
<organism evidence="2 3">
    <name type="scientific">Pseudomonas syringae pv. pisi</name>
    <dbReference type="NCBI Taxonomy" id="59510"/>
    <lineage>
        <taxon>Bacteria</taxon>
        <taxon>Pseudomonadati</taxon>
        <taxon>Pseudomonadota</taxon>
        <taxon>Gammaproteobacteria</taxon>
        <taxon>Pseudomonadales</taxon>
        <taxon>Pseudomonadaceae</taxon>
        <taxon>Pseudomonas</taxon>
        <taxon>Pseudomonas syringae</taxon>
    </lineage>
</organism>
<evidence type="ECO:0000256" key="1">
    <source>
        <dbReference type="SAM" id="MobiDB-lite"/>
    </source>
</evidence>
<evidence type="ECO:0000313" key="3">
    <source>
        <dbReference type="Proteomes" id="UP000276886"/>
    </source>
</evidence>
<feature type="region of interest" description="Disordered" evidence="1">
    <location>
        <begin position="1"/>
        <end position="50"/>
    </location>
</feature>